<reference evidence="2 3" key="1">
    <citation type="submission" date="2015-05" db="EMBL/GenBank/DDBJ databases">
        <title>Genome sequencing and analysis of members of genus Stenotrophomonas.</title>
        <authorList>
            <person name="Patil P.P."/>
            <person name="Midha S."/>
            <person name="Patil P.B."/>
        </authorList>
    </citation>
    <scope>NUCLEOTIDE SEQUENCE [LARGE SCALE GENOMIC DNA]</scope>
    <source>
        <strain evidence="2 3">DSM 24757</strain>
    </source>
</reference>
<dbReference type="AlphaFoldDB" id="A0A0R0DBJ3"/>
<comment type="caution">
    <text evidence="2">The sequence shown here is derived from an EMBL/GenBank/DDBJ whole genome shotgun (WGS) entry which is preliminary data.</text>
</comment>
<gene>
    <name evidence="2" type="ORF">ABB30_00085</name>
</gene>
<protein>
    <submittedName>
        <fullName evidence="2">Uncharacterized protein</fullName>
    </submittedName>
</protein>
<feature type="chain" id="PRO_5006395430" evidence="1">
    <location>
        <begin position="25"/>
        <end position="223"/>
    </location>
</feature>
<evidence type="ECO:0000313" key="2">
    <source>
        <dbReference type="EMBL" id="KRG79709.1"/>
    </source>
</evidence>
<proteinExistence type="predicted"/>
<keyword evidence="1" id="KW-0732">Signal</keyword>
<sequence>MKRPPLLPLIAGLALLLGSGPLLAAGDPRQDWLQATVQGSAPVREQLAMLSQPGQPLAIRVYRGDDLRALTGQPLLARLQGQELALSEGLLEQLRQLEQEDQATSARWTLLYVLAYLAARHPELQPDDAAPNQLRALAMLSAFNQVLATAWEEAGRPMQPAARERLLRQVLQQVSYARQLQPALALPAAQGLRRDADGFVLDLPNARLLASTLHNRTGHRELE</sequence>
<accession>A0A0R0DBJ3</accession>
<keyword evidence="3" id="KW-1185">Reference proteome</keyword>
<dbReference type="RefSeq" id="WP_057636205.1">
    <property type="nucleotide sequence ID" value="NZ_LDJM01000001.1"/>
</dbReference>
<dbReference type="PATRIC" id="fig|336566.3.peg.17"/>
<organism evidence="2 3">
    <name type="scientific">Stenotrophomonas ginsengisoli</name>
    <dbReference type="NCBI Taxonomy" id="336566"/>
    <lineage>
        <taxon>Bacteria</taxon>
        <taxon>Pseudomonadati</taxon>
        <taxon>Pseudomonadota</taxon>
        <taxon>Gammaproteobacteria</taxon>
        <taxon>Lysobacterales</taxon>
        <taxon>Lysobacteraceae</taxon>
        <taxon>Stenotrophomonas</taxon>
    </lineage>
</organism>
<name>A0A0R0DBJ3_9GAMM</name>
<dbReference type="Proteomes" id="UP000050956">
    <property type="component" value="Unassembled WGS sequence"/>
</dbReference>
<evidence type="ECO:0000256" key="1">
    <source>
        <dbReference type="SAM" id="SignalP"/>
    </source>
</evidence>
<evidence type="ECO:0000313" key="3">
    <source>
        <dbReference type="Proteomes" id="UP000050956"/>
    </source>
</evidence>
<dbReference type="EMBL" id="LDJM01000001">
    <property type="protein sequence ID" value="KRG79709.1"/>
    <property type="molecule type" value="Genomic_DNA"/>
</dbReference>
<feature type="signal peptide" evidence="1">
    <location>
        <begin position="1"/>
        <end position="24"/>
    </location>
</feature>